<organism evidence="1 2">
    <name type="scientific">Colletotrichum zoysiae</name>
    <dbReference type="NCBI Taxonomy" id="1216348"/>
    <lineage>
        <taxon>Eukaryota</taxon>
        <taxon>Fungi</taxon>
        <taxon>Dikarya</taxon>
        <taxon>Ascomycota</taxon>
        <taxon>Pezizomycotina</taxon>
        <taxon>Sordariomycetes</taxon>
        <taxon>Hypocreomycetidae</taxon>
        <taxon>Glomerellales</taxon>
        <taxon>Glomerellaceae</taxon>
        <taxon>Colletotrichum</taxon>
        <taxon>Colletotrichum graminicola species complex</taxon>
    </lineage>
</organism>
<dbReference type="AlphaFoldDB" id="A0AAD9HN49"/>
<proteinExistence type="predicted"/>
<protein>
    <submittedName>
        <fullName evidence="1">Uncharacterized protein</fullName>
    </submittedName>
</protein>
<name>A0AAD9HN49_9PEZI</name>
<comment type="caution">
    <text evidence="1">The sequence shown here is derived from an EMBL/GenBank/DDBJ whole genome shotgun (WGS) entry which is preliminary data.</text>
</comment>
<reference evidence="1" key="1">
    <citation type="submission" date="2021-06" db="EMBL/GenBank/DDBJ databases">
        <title>Comparative genomics, transcriptomics and evolutionary studies reveal genomic signatures of adaptation to plant cell wall in hemibiotrophic fungi.</title>
        <authorList>
            <consortium name="DOE Joint Genome Institute"/>
            <person name="Baroncelli R."/>
            <person name="Diaz J.F."/>
            <person name="Benocci T."/>
            <person name="Peng M."/>
            <person name="Battaglia E."/>
            <person name="Haridas S."/>
            <person name="Andreopoulos W."/>
            <person name="Labutti K."/>
            <person name="Pangilinan J."/>
            <person name="Floch G.L."/>
            <person name="Makela M.R."/>
            <person name="Henrissat B."/>
            <person name="Grigoriev I.V."/>
            <person name="Crouch J.A."/>
            <person name="De Vries R.P."/>
            <person name="Sukno S.A."/>
            <person name="Thon M.R."/>
        </authorList>
    </citation>
    <scope>NUCLEOTIDE SEQUENCE</scope>
    <source>
        <strain evidence="1">MAFF235873</strain>
    </source>
</reference>
<evidence type="ECO:0000313" key="2">
    <source>
        <dbReference type="Proteomes" id="UP001232148"/>
    </source>
</evidence>
<gene>
    <name evidence="1" type="ORF">LX32DRAFT_636765</name>
</gene>
<dbReference type="Proteomes" id="UP001232148">
    <property type="component" value="Unassembled WGS sequence"/>
</dbReference>
<sequence>MGRHSEWHLHSRTRALNRPRFSFLPSFLVPPPFPSSATPDQSASKDLVCPFLPSRSRVARAPHTSSTARAAVRAYLLLSSTNRYLPR</sequence>
<keyword evidence="2" id="KW-1185">Reference proteome</keyword>
<evidence type="ECO:0000313" key="1">
    <source>
        <dbReference type="EMBL" id="KAK2031958.1"/>
    </source>
</evidence>
<dbReference type="EMBL" id="MU842835">
    <property type="protein sequence ID" value="KAK2031958.1"/>
    <property type="molecule type" value="Genomic_DNA"/>
</dbReference>
<accession>A0AAD9HN49</accession>